<dbReference type="Proteomes" id="UP001305779">
    <property type="component" value="Unassembled WGS sequence"/>
</dbReference>
<feature type="chain" id="PRO_5047010131" evidence="2">
    <location>
        <begin position="19"/>
        <end position="414"/>
    </location>
</feature>
<proteinExistence type="predicted"/>
<protein>
    <submittedName>
        <fullName evidence="3">Uncharacterized protein</fullName>
    </submittedName>
</protein>
<reference evidence="3 4" key="1">
    <citation type="journal article" date="2023" name="G3 (Bethesda)">
        <title>A chromosome-level genome assembly of Zasmidium syzygii isolated from banana leaves.</title>
        <authorList>
            <person name="van Westerhoven A.C."/>
            <person name="Mehrabi R."/>
            <person name="Talebi R."/>
            <person name="Steentjes M.B.F."/>
            <person name="Corcolon B."/>
            <person name="Chong P.A."/>
            <person name="Kema G.H.J."/>
            <person name="Seidl M.F."/>
        </authorList>
    </citation>
    <scope>NUCLEOTIDE SEQUENCE [LARGE SCALE GENOMIC DNA]</scope>
    <source>
        <strain evidence="3 4">P124</strain>
    </source>
</reference>
<comment type="caution">
    <text evidence="3">The sequence shown here is derived from an EMBL/GenBank/DDBJ whole genome shotgun (WGS) entry which is preliminary data.</text>
</comment>
<evidence type="ECO:0000256" key="1">
    <source>
        <dbReference type="SAM" id="MobiDB-lite"/>
    </source>
</evidence>
<keyword evidence="4" id="KW-1185">Reference proteome</keyword>
<feature type="region of interest" description="Disordered" evidence="1">
    <location>
        <begin position="361"/>
        <end position="384"/>
    </location>
</feature>
<evidence type="ECO:0000313" key="4">
    <source>
        <dbReference type="Proteomes" id="UP001305779"/>
    </source>
</evidence>
<sequence length="414" mass="42280">MPSLRSIVLLSLPLLSLALPEPRVEESECDPSTIAEWEEMLKELPGDSIKAALEGNLKPKYRDGVFVDGHEAIDAVHNDDPELASRLVDLAKQDAVVKEYLKKRQDTNSTTSSPAVVTSTTAIVITDSSSTAVTFTTASSPTQQSTTPTSPTSTEATSVSVPTTDSQGQSTTTAIPVSSTEEASSPITAPTVSEVRSTQTGILVPIQITSTSDGTTVLQTISALETGSAPTSVMIAMTTTNSRGETFTTSTAAPAIAVTSTDDQGSVITTATPVSNVAVAPGGSVVESSRPALVTTSDSQGDQVILSSPTPGGVYTVTDVKGQIATVTYQVGSGGVVSQLRVATTTLPNGERSTITSFAEVGAQTGDITPPPSGSSSPTARPSLQSGAAELRSYFAAELAVVLGAAIGMAAMLL</sequence>
<accession>A0ABR0EYI2</accession>
<feature type="signal peptide" evidence="2">
    <location>
        <begin position="1"/>
        <end position="18"/>
    </location>
</feature>
<evidence type="ECO:0000256" key="2">
    <source>
        <dbReference type="SAM" id="SignalP"/>
    </source>
</evidence>
<feature type="region of interest" description="Disordered" evidence="1">
    <location>
        <begin position="135"/>
        <end position="194"/>
    </location>
</feature>
<feature type="compositionally biased region" description="Low complexity" evidence="1">
    <location>
        <begin position="135"/>
        <end position="164"/>
    </location>
</feature>
<evidence type="ECO:0000313" key="3">
    <source>
        <dbReference type="EMBL" id="KAK4506712.1"/>
    </source>
</evidence>
<feature type="compositionally biased region" description="Low complexity" evidence="1">
    <location>
        <begin position="374"/>
        <end position="383"/>
    </location>
</feature>
<dbReference type="EMBL" id="JAXOVC010000001">
    <property type="protein sequence ID" value="KAK4506712.1"/>
    <property type="molecule type" value="Genomic_DNA"/>
</dbReference>
<feature type="compositionally biased region" description="Polar residues" evidence="1">
    <location>
        <begin position="165"/>
        <end position="194"/>
    </location>
</feature>
<name>A0ABR0EYI2_ZASCE</name>
<gene>
    <name evidence="3" type="ORF">PRZ48_000445</name>
</gene>
<keyword evidence="2" id="KW-0732">Signal</keyword>
<organism evidence="3 4">
    <name type="scientific">Zasmidium cellare</name>
    <name type="common">Wine cellar mold</name>
    <name type="synonym">Racodium cellare</name>
    <dbReference type="NCBI Taxonomy" id="395010"/>
    <lineage>
        <taxon>Eukaryota</taxon>
        <taxon>Fungi</taxon>
        <taxon>Dikarya</taxon>
        <taxon>Ascomycota</taxon>
        <taxon>Pezizomycotina</taxon>
        <taxon>Dothideomycetes</taxon>
        <taxon>Dothideomycetidae</taxon>
        <taxon>Mycosphaerellales</taxon>
        <taxon>Mycosphaerellaceae</taxon>
        <taxon>Zasmidium</taxon>
    </lineage>
</organism>